<dbReference type="EMBL" id="JABFAF010000011">
    <property type="protein sequence ID" value="MBA0871284.1"/>
    <property type="molecule type" value="Genomic_DNA"/>
</dbReference>
<protein>
    <submittedName>
        <fullName evidence="1">Uncharacterized protein</fullName>
    </submittedName>
</protein>
<name>A0A7J9MK21_GOSSC</name>
<accession>A0A7J9MK21</accession>
<evidence type="ECO:0000313" key="1">
    <source>
        <dbReference type="EMBL" id="MBA0871284.1"/>
    </source>
</evidence>
<feature type="non-terminal residue" evidence="1">
    <location>
        <position position="1"/>
    </location>
</feature>
<proteinExistence type="predicted"/>
<dbReference type="AlphaFoldDB" id="A0A7J9MK21"/>
<reference evidence="1 2" key="1">
    <citation type="journal article" date="2019" name="Genome Biol. Evol.">
        <title>Insights into the evolution of the New World diploid cottons (Gossypium, subgenus Houzingenia) based on genome sequencing.</title>
        <authorList>
            <person name="Grover C.E."/>
            <person name="Arick M.A. 2nd"/>
            <person name="Thrash A."/>
            <person name="Conover J.L."/>
            <person name="Sanders W.S."/>
            <person name="Peterson D.G."/>
            <person name="Frelichowski J.E."/>
            <person name="Scheffler J.A."/>
            <person name="Scheffler B.E."/>
            <person name="Wendel J.F."/>
        </authorList>
    </citation>
    <scope>NUCLEOTIDE SEQUENCE [LARGE SCALE GENOMIC DNA]</scope>
    <source>
        <strain evidence="1">1</strain>
        <tissue evidence="1">Leaf</tissue>
    </source>
</reference>
<gene>
    <name evidence="1" type="ORF">Goshw_023661</name>
</gene>
<sequence>VEDQILETYILNLFARALRVIEEDLQEVGFLHVSHMLRGEYTITLGDVALQINLLEDRPIVTRVVDIGDWSNICDALVGKVLEKFFSSRIEMKWLEEIFNYRNNSASSIERQQYP</sequence>
<dbReference type="Proteomes" id="UP000593576">
    <property type="component" value="Unassembled WGS sequence"/>
</dbReference>
<dbReference type="OrthoDB" id="1599069at2759"/>
<organism evidence="1 2">
    <name type="scientific">Gossypium schwendimanii</name>
    <name type="common">Cotton</name>
    <dbReference type="NCBI Taxonomy" id="34291"/>
    <lineage>
        <taxon>Eukaryota</taxon>
        <taxon>Viridiplantae</taxon>
        <taxon>Streptophyta</taxon>
        <taxon>Embryophyta</taxon>
        <taxon>Tracheophyta</taxon>
        <taxon>Spermatophyta</taxon>
        <taxon>Magnoliopsida</taxon>
        <taxon>eudicotyledons</taxon>
        <taxon>Gunneridae</taxon>
        <taxon>Pentapetalae</taxon>
        <taxon>rosids</taxon>
        <taxon>malvids</taxon>
        <taxon>Malvales</taxon>
        <taxon>Malvaceae</taxon>
        <taxon>Malvoideae</taxon>
        <taxon>Gossypium</taxon>
    </lineage>
</organism>
<evidence type="ECO:0000313" key="2">
    <source>
        <dbReference type="Proteomes" id="UP000593576"/>
    </source>
</evidence>
<keyword evidence="2" id="KW-1185">Reference proteome</keyword>
<comment type="caution">
    <text evidence="1">The sequence shown here is derived from an EMBL/GenBank/DDBJ whole genome shotgun (WGS) entry which is preliminary data.</text>
</comment>